<reference evidence="2" key="1">
    <citation type="submission" date="2017-10" db="EMBL/GenBank/DDBJ databases">
        <title>Rapid genome shrinkage in a self-fertile nematode reveals novel sperm competition proteins.</title>
        <authorList>
            <person name="Yin D."/>
            <person name="Schwarz E.M."/>
            <person name="Thomas C.G."/>
            <person name="Felde R.L."/>
            <person name="Korf I.F."/>
            <person name="Cutter A.D."/>
            <person name="Schartner C.M."/>
            <person name="Ralston E.J."/>
            <person name="Meyer B.J."/>
            <person name="Haag E.S."/>
        </authorList>
    </citation>
    <scope>NUCLEOTIDE SEQUENCE [LARGE SCALE GENOMIC DNA]</scope>
    <source>
        <strain evidence="2">JU1422</strain>
    </source>
</reference>
<dbReference type="EMBL" id="PDUG01000003">
    <property type="protein sequence ID" value="PIC41089.1"/>
    <property type="molecule type" value="Genomic_DNA"/>
</dbReference>
<dbReference type="PANTHER" id="PTHR22899">
    <property type="entry name" value="CYCLIN-RELATED F-BOX FAMILY"/>
    <property type="match status" value="1"/>
</dbReference>
<evidence type="ECO:0008006" key="3">
    <source>
        <dbReference type="Google" id="ProtNLM"/>
    </source>
</evidence>
<accession>A0A2G5UNJ8</accession>
<protein>
    <recommendedName>
        <fullName evidence="3">F-box associated domain-containing protein</fullName>
    </recommendedName>
</protein>
<comment type="caution">
    <text evidence="1">The sequence shown here is derived from an EMBL/GenBank/DDBJ whole genome shotgun (WGS) entry which is preliminary data.</text>
</comment>
<evidence type="ECO:0000313" key="1">
    <source>
        <dbReference type="EMBL" id="PIC41089.1"/>
    </source>
</evidence>
<organism evidence="1 2">
    <name type="scientific">Caenorhabditis nigoni</name>
    <dbReference type="NCBI Taxonomy" id="1611254"/>
    <lineage>
        <taxon>Eukaryota</taxon>
        <taxon>Metazoa</taxon>
        <taxon>Ecdysozoa</taxon>
        <taxon>Nematoda</taxon>
        <taxon>Chromadorea</taxon>
        <taxon>Rhabditida</taxon>
        <taxon>Rhabditina</taxon>
        <taxon>Rhabditomorpha</taxon>
        <taxon>Rhabditoidea</taxon>
        <taxon>Rhabditidae</taxon>
        <taxon>Peloderinae</taxon>
        <taxon>Caenorhabditis</taxon>
    </lineage>
</organism>
<name>A0A2G5UNJ8_9PELO</name>
<sequence>MAEPAARNERPNPDDFWLMYLNNWRRRQNISSWDIKKQIAFSHCSKECFELVKSLNQQPRISIQLDGLESVTVNIGCETERYIIKLVDEVNNNEGFPINFGLSARDAFIHLCEIYHHKELTIHLNPESKTLLEATRNLFDGFPINTIVYTDGSNRRDEEAYIKNALELLLPSKTLLIAGSPYDSYSEFRNKVLKFEYETLTLQHPKQINLLDLKSIHTEISIDTSPLEGRVALTTEHFQQFIRKWIKSEIYPKFKTILIHSDARGIENNYQQNILDGLLYQQLPNNWKYKNKPKFTLWRMPSYVNGVFEVQREADGQKAVISFESVGQAVLWKFCVDHTLPDVKLNSLSIQLIFRSIGQFFAKF</sequence>
<dbReference type="PANTHER" id="PTHR22899:SF0">
    <property type="entry name" value="F-BOX ASSOCIATED DOMAIN-CONTAINING PROTEIN-RELATED"/>
    <property type="match status" value="1"/>
</dbReference>
<proteinExistence type="predicted"/>
<evidence type="ECO:0000313" key="2">
    <source>
        <dbReference type="Proteomes" id="UP000230233"/>
    </source>
</evidence>
<dbReference type="AlphaFoldDB" id="A0A2G5UNJ8"/>
<keyword evidence="2" id="KW-1185">Reference proteome</keyword>
<dbReference type="Proteomes" id="UP000230233">
    <property type="component" value="Chromosome III"/>
</dbReference>
<gene>
    <name evidence="1" type="primary">Cnig_chr_III.g8624</name>
    <name evidence="1" type="ORF">B9Z55_008624</name>
</gene>
<dbReference type="InterPro" id="IPR053222">
    <property type="entry name" value="Zygotic_Embryogenesis-Asso"/>
</dbReference>